<dbReference type="Pfam" id="PF04311">
    <property type="entry name" value="DUF459"/>
    <property type="match status" value="1"/>
</dbReference>
<dbReference type="GO" id="GO:0016788">
    <property type="term" value="F:hydrolase activity, acting on ester bonds"/>
    <property type="evidence" value="ECO:0007669"/>
    <property type="project" value="UniProtKB-ARBA"/>
</dbReference>
<reference evidence="2 3" key="1">
    <citation type="submission" date="2019-02" db="EMBL/GenBank/DDBJ databases">
        <title>Siculibacillus lacustris gen. nov., sp. nov., a new rosette-forming bacterium isolated from a freshwater crater lake (Lake St. Ana, Romania).</title>
        <authorList>
            <person name="Felfoldi T."/>
            <person name="Marton Z."/>
            <person name="Szabo A."/>
            <person name="Mentes A."/>
            <person name="Boka K."/>
            <person name="Marialigeti K."/>
            <person name="Mathe I."/>
            <person name="Koncz M."/>
            <person name="Schumann P."/>
            <person name="Toth E."/>
        </authorList>
    </citation>
    <scope>NUCLEOTIDE SEQUENCE [LARGE SCALE GENOMIC DNA]</scope>
    <source>
        <strain evidence="2 3">SA-279</strain>
    </source>
</reference>
<feature type="chain" id="PRO_5021020319" evidence="1">
    <location>
        <begin position="27"/>
        <end position="392"/>
    </location>
</feature>
<evidence type="ECO:0000256" key="1">
    <source>
        <dbReference type="SAM" id="SignalP"/>
    </source>
</evidence>
<dbReference type="Proteomes" id="UP000292781">
    <property type="component" value="Unassembled WGS sequence"/>
</dbReference>
<name>A0A4V2KUB5_9HYPH</name>
<evidence type="ECO:0000313" key="2">
    <source>
        <dbReference type="EMBL" id="TBW40748.1"/>
    </source>
</evidence>
<sequence length="392" mass="41663">MRRLSIPLFGLLAAAMLALTPVPAAAQNDPIGGFFRMLFGAPPQRAAPPPAAVEPPRKVRPPEPKIVEIPKNSDAQVIAVIGDVQAQGLAFGLQMAFADEPSLVVVAKARASAGLIRDGDADWTQAATKIIADTKADFVVTMIGVNDWQPFPVPGAKPFDMATDDWKRLYGERLDRYVAVLKASGKPFWWVGLPPTADPDLKPTARANYAAFLSGLNDLARPRVQAAGGTFVDIWNAFTDEEGHYTANGPDVDGQVKRLRASDGILFTRAGQRKLAFFVEEGIRKVMRGDTPTTAPAVPEETVVAPKPEEAIVAGPPPLPPAPWSLIGPVLPLGDAAPDAPVTLAGGPDRKPRAELPGGFPVAASPGWRRLVEGLPIDGPPGRVDDIVRRTP</sequence>
<dbReference type="InterPro" id="IPR036514">
    <property type="entry name" value="SGNH_hydro_sf"/>
</dbReference>
<proteinExistence type="predicted"/>
<gene>
    <name evidence="2" type="ORF">EYW49_03205</name>
</gene>
<organism evidence="2 3">
    <name type="scientific">Siculibacillus lacustris</name>
    <dbReference type="NCBI Taxonomy" id="1549641"/>
    <lineage>
        <taxon>Bacteria</taxon>
        <taxon>Pseudomonadati</taxon>
        <taxon>Pseudomonadota</taxon>
        <taxon>Alphaproteobacteria</taxon>
        <taxon>Hyphomicrobiales</taxon>
        <taxon>Ancalomicrobiaceae</taxon>
        <taxon>Siculibacillus</taxon>
    </lineage>
</organism>
<dbReference type="Gene3D" id="3.40.50.1110">
    <property type="entry name" value="SGNH hydrolase"/>
    <property type="match status" value="1"/>
</dbReference>
<dbReference type="SUPFAM" id="SSF52266">
    <property type="entry name" value="SGNH hydrolase"/>
    <property type="match status" value="1"/>
</dbReference>
<accession>A0A4V2KUB5</accession>
<keyword evidence="3" id="KW-1185">Reference proteome</keyword>
<evidence type="ECO:0000313" key="3">
    <source>
        <dbReference type="Proteomes" id="UP000292781"/>
    </source>
</evidence>
<comment type="caution">
    <text evidence="2">The sequence shown here is derived from an EMBL/GenBank/DDBJ whole genome shotgun (WGS) entry which is preliminary data.</text>
</comment>
<dbReference type="AlphaFoldDB" id="A0A4V2KUB5"/>
<protein>
    <submittedName>
        <fullName evidence="2">DUF459 domain-containing protein</fullName>
    </submittedName>
</protein>
<keyword evidence="1" id="KW-0732">Signal</keyword>
<dbReference type="OrthoDB" id="9805649at2"/>
<dbReference type="EMBL" id="SJFN01000003">
    <property type="protein sequence ID" value="TBW40748.1"/>
    <property type="molecule type" value="Genomic_DNA"/>
</dbReference>
<feature type="signal peptide" evidence="1">
    <location>
        <begin position="1"/>
        <end position="26"/>
    </location>
</feature>
<dbReference type="InterPro" id="IPR007407">
    <property type="entry name" value="DUF459"/>
</dbReference>
<dbReference type="RefSeq" id="WP_131306036.1">
    <property type="nucleotide sequence ID" value="NZ_SJFN01000003.1"/>
</dbReference>